<comment type="caution">
    <text evidence="2">The sequence shown here is derived from an EMBL/GenBank/DDBJ whole genome shotgun (WGS) entry which is preliminary data.</text>
</comment>
<dbReference type="PANTHER" id="PTHR34567:SF3">
    <property type="entry name" value="FK506-BINDING-LIKE PROTEIN"/>
    <property type="match status" value="1"/>
</dbReference>
<organism evidence="2 3">
    <name type="scientific">Buddleja alternifolia</name>
    <dbReference type="NCBI Taxonomy" id="168488"/>
    <lineage>
        <taxon>Eukaryota</taxon>
        <taxon>Viridiplantae</taxon>
        <taxon>Streptophyta</taxon>
        <taxon>Embryophyta</taxon>
        <taxon>Tracheophyta</taxon>
        <taxon>Spermatophyta</taxon>
        <taxon>Magnoliopsida</taxon>
        <taxon>eudicotyledons</taxon>
        <taxon>Gunneridae</taxon>
        <taxon>Pentapetalae</taxon>
        <taxon>asterids</taxon>
        <taxon>lamiids</taxon>
        <taxon>Lamiales</taxon>
        <taxon>Scrophulariaceae</taxon>
        <taxon>Buddlejeae</taxon>
        <taxon>Buddleja</taxon>
    </lineage>
</organism>
<dbReference type="EMBL" id="WHWC01000320">
    <property type="protein sequence ID" value="KAG8362715.1"/>
    <property type="molecule type" value="Genomic_DNA"/>
</dbReference>
<dbReference type="PANTHER" id="PTHR34567">
    <property type="entry name" value="FK506-BINDING-LIKE PROTEIN"/>
    <property type="match status" value="1"/>
</dbReference>
<proteinExistence type="predicted"/>
<evidence type="ECO:0000313" key="2">
    <source>
        <dbReference type="EMBL" id="KAG8362715.1"/>
    </source>
</evidence>
<sequence>MENRRRQKWDNNNNRRSQSRRPPRGSWQPTMPSWEKEFCRTVGSLDWETLLQMKKFMHLYDNVIKWNDSAGEEAFSNAKKRFWAEINGLSCDIPLPDPDLYIDEINWDSEIDQEFHDMPVVSNTEEYYHEPVVIFGDSLVQIKNFPPRGSKCMAWLELGRYSLFQSCGPDNEEYRGGRETGGWNNGSVDAGRYVSSYRTSRVQGNDRY</sequence>
<name>A0AAV6W6T9_9LAMI</name>
<reference evidence="2" key="1">
    <citation type="submission" date="2019-10" db="EMBL/GenBank/DDBJ databases">
        <authorList>
            <person name="Zhang R."/>
            <person name="Pan Y."/>
            <person name="Wang J."/>
            <person name="Ma R."/>
            <person name="Yu S."/>
        </authorList>
    </citation>
    <scope>NUCLEOTIDE SEQUENCE</scope>
    <source>
        <strain evidence="2">LA-IB0</strain>
        <tissue evidence="2">Leaf</tissue>
    </source>
</reference>
<evidence type="ECO:0000313" key="3">
    <source>
        <dbReference type="Proteomes" id="UP000826271"/>
    </source>
</evidence>
<evidence type="ECO:0000256" key="1">
    <source>
        <dbReference type="SAM" id="MobiDB-lite"/>
    </source>
</evidence>
<dbReference type="Proteomes" id="UP000826271">
    <property type="component" value="Unassembled WGS sequence"/>
</dbReference>
<feature type="region of interest" description="Disordered" evidence="1">
    <location>
        <begin position="1"/>
        <end position="31"/>
    </location>
</feature>
<accession>A0AAV6W6T9</accession>
<gene>
    <name evidence="2" type="ORF">BUALT_BualtUnG0048500</name>
</gene>
<dbReference type="AlphaFoldDB" id="A0AAV6W6T9"/>
<protein>
    <submittedName>
        <fullName evidence="2">Uncharacterized protein</fullName>
    </submittedName>
</protein>
<keyword evidence="3" id="KW-1185">Reference proteome</keyword>